<dbReference type="PANTHER" id="PTHR45694">
    <property type="entry name" value="GLUTAREDOXIN 2"/>
    <property type="match status" value="1"/>
</dbReference>
<organism evidence="5 6">
    <name type="scientific">[Myrmecia] bisecta</name>
    <dbReference type="NCBI Taxonomy" id="41462"/>
    <lineage>
        <taxon>Eukaryota</taxon>
        <taxon>Viridiplantae</taxon>
        <taxon>Chlorophyta</taxon>
        <taxon>core chlorophytes</taxon>
        <taxon>Trebouxiophyceae</taxon>
        <taxon>Trebouxiales</taxon>
        <taxon>Trebouxiaceae</taxon>
        <taxon>Myrmecia</taxon>
    </lineage>
</organism>
<feature type="domain" description="SHSP" evidence="4">
    <location>
        <begin position="38"/>
        <end position="151"/>
    </location>
</feature>
<dbReference type="GO" id="GO:0034599">
    <property type="term" value="P:cellular response to oxidative stress"/>
    <property type="evidence" value="ECO:0007669"/>
    <property type="project" value="TreeGrafter"/>
</dbReference>
<protein>
    <recommendedName>
        <fullName evidence="4">SHSP domain-containing protein</fullName>
    </recommendedName>
</protein>
<keyword evidence="6" id="KW-1185">Reference proteome</keyword>
<dbReference type="SUPFAM" id="SSF49764">
    <property type="entry name" value="HSP20-like chaperones"/>
    <property type="match status" value="1"/>
</dbReference>
<dbReference type="SUPFAM" id="SSF52833">
    <property type="entry name" value="Thioredoxin-like"/>
    <property type="match status" value="1"/>
</dbReference>
<sequence>MQREMDNIFFPGQRHARRPRGQRREDQSQDVAAAVLPSAVNAMPIPFALTEDDDNFYITADLPGLRKEDIQVGVDPDNVLTISGERKPGGGGMGNVQRQERPTGAFTRSFQLPDSVDPALITANTDNGVLVVLVPKGEEDEDFTDIPVQDALAHAKDVVDPFITNNPIALFTKSYCPFSKKAKYIMDLEVGPDQYKYMDIDLRPDMVAIQQYLGLITGGTTVPRIFIKGTFVGGGDDLEALHKSGRIPELIKKLPRVQRGHLKSIRRAYHNMASRR</sequence>
<comment type="caution">
    <text evidence="5">The sequence shown here is derived from an EMBL/GenBank/DDBJ whole genome shotgun (WGS) entry which is preliminary data.</text>
</comment>
<dbReference type="PANTHER" id="PTHR45694:SF18">
    <property type="entry name" value="GLUTAREDOXIN-1-RELATED"/>
    <property type="match status" value="1"/>
</dbReference>
<dbReference type="GO" id="GO:0015038">
    <property type="term" value="F:glutathione disulfide oxidoreductase activity"/>
    <property type="evidence" value="ECO:0007669"/>
    <property type="project" value="TreeGrafter"/>
</dbReference>
<evidence type="ECO:0000256" key="1">
    <source>
        <dbReference type="PROSITE-ProRule" id="PRU00285"/>
    </source>
</evidence>
<dbReference type="Pfam" id="PF00011">
    <property type="entry name" value="HSP20"/>
    <property type="match status" value="1"/>
</dbReference>
<dbReference type="PROSITE" id="PS01031">
    <property type="entry name" value="SHSP"/>
    <property type="match status" value="1"/>
</dbReference>
<evidence type="ECO:0000256" key="3">
    <source>
        <dbReference type="SAM" id="MobiDB-lite"/>
    </source>
</evidence>
<dbReference type="InterPro" id="IPR036249">
    <property type="entry name" value="Thioredoxin-like_sf"/>
</dbReference>
<dbReference type="Gene3D" id="2.60.40.790">
    <property type="match status" value="1"/>
</dbReference>
<evidence type="ECO:0000256" key="2">
    <source>
        <dbReference type="RuleBase" id="RU003616"/>
    </source>
</evidence>
<dbReference type="Pfam" id="PF00462">
    <property type="entry name" value="Glutaredoxin"/>
    <property type="match status" value="1"/>
</dbReference>
<gene>
    <name evidence="5" type="ORF">WJX72_008735</name>
</gene>
<feature type="region of interest" description="Disordered" evidence="3">
    <location>
        <begin position="1"/>
        <end position="29"/>
    </location>
</feature>
<dbReference type="InterPro" id="IPR008978">
    <property type="entry name" value="HSP20-like_chaperone"/>
</dbReference>
<dbReference type="Gene3D" id="3.40.30.10">
    <property type="entry name" value="Glutaredoxin"/>
    <property type="match status" value="1"/>
</dbReference>
<name>A0AAW1PF03_9CHLO</name>
<dbReference type="CDD" id="cd06464">
    <property type="entry name" value="ACD_sHsps-like"/>
    <property type="match status" value="1"/>
</dbReference>
<reference evidence="5 6" key="1">
    <citation type="journal article" date="2024" name="Nat. Commun.">
        <title>Phylogenomics reveals the evolutionary origins of lichenization in chlorophyte algae.</title>
        <authorList>
            <person name="Puginier C."/>
            <person name="Libourel C."/>
            <person name="Otte J."/>
            <person name="Skaloud P."/>
            <person name="Haon M."/>
            <person name="Grisel S."/>
            <person name="Petersen M."/>
            <person name="Berrin J.G."/>
            <person name="Delaux P.M."/>
            <person name="Dal Grande F."/>
            <person name="Keller J."/>
        </authorList>
    </citation>
    <scope>NUCLEOTIDE SEQUENCE [LARGE SCALE GENOMIC DNA]</scope>
    <source>
        <strain evidence="5 6">SAG 2043</strain>
    </source>
</reference>
<dbReference type="InterPro" id="IPR002068">
    <property type="entry name" value="A-crystallin/Hsp20_dom"/>
</dbReference>
<evidence type="ECO:0000259" key="4">
    <source>
        <dbReference type="PROSITE" id="PS01031"/>
    </source>
</evidence>
<dbReference type="PROSITE" id="PS51354">
    <property type="entry name" value="GLUTAREDOXIN_2"/>
    <property type="match status" value="1"/>
</dbReference>
<evidence type="ECO:0000313" key="6">
    <source>
        <dbReference type="Proteomes" id="UP001489004"/>
    </source>
</evidence>
<dbReference type="InterPro" id="IPR002109">
    <property type="entry name" value="Glutaredoxin"/>
</dbReference>
<comment type="similarity">
    <text evidence="1 2">Belongs to the small heat shock protein (HSP20) family.</text>
</comment>
<accession>A0AAW1PF03</accession>
<evidence type="ECO:0000313" key="5">
    <source>
        <dbReference type="EMBL" id="KAK9806960.1"/>
    </source>
</evidence>
<dbReference type="EMBL" id="JALJOR010000013">
    <property type="protein sequence ID" value="KAK9806960.1"/>
    <property type="molecule type" value="Genomic_DNA"/>
</dbReference>
<dbReference type="GO" id="GO:0005737">
    <property type="term" value="C:cytoplasm"/>
    <property type="evidence" value="ECO:0007669"/>
    <property type="project" value="TreeGrafter"/>
</dbReference>
<dbReference type="Proteomes" id="UP001489004">
    <property type="component" value="Unassembled WGS sequence"/>
</dbReference>
<dbReference type="CDD" id="cd03419">
    <property type="entry name" value="GRX_GRXh_1_2_like"/>
    <property type="match status" value="1"/>
</dbReference>
<dbReference type="AlphaFoldDB" id="A0AAW1PF03"/>
<proteinExistence type="inferred from homology"/>
<dbReference type="InterPro" id="IPR014025">
    <property type="entry name" value="Glutaredoxin_subgr"/>
</dbReference>
<dbReference type="PRINTS" id="PR00160">
    <property type="entry name" value="GLUTAREDOXIN"/>
</dbReference>